<gene>
    <name evidence="8" type="ORF">VA613_10240</name>
</gene>
<accession>A0ABZ1CG65</accession>
<sequence length="160" mass="17508">MTIRTVARGDTLELRYALRPRGGEDIVSNFDDAAPETITLGDGTLAPTLEEWLVDLVPGERHVFLLEPWQAFGLSQPELVQTLRKADLPDDMEFAVDTLVEFSMPNGQTLAGRILEIGDDTVKVDFNHPLADLSIEFEVEVERILAAAEPTAGTSHAGHA</sequence>
<dbReference type="PROSITE" id="PS50059">
    <property type="entry name" value="FKBP_PPIASE"/>
    <property type="match status" value="1"/>
</dbReference>
<reference evidence="8 9" key="1">
    <citation type="submission" date="2023-12" db="EMBL/GenBank/DDBJ databases">
        <title>Thiobacillus sedimentum sp. nov., a chemolithoautotrophic sulfur-oxidizing bacterium isolated from freshwater sediment.</title>
        <authorList>
            <person name="Luo J."/>
            <person name="Dai C."/>
        </authorList>
    </citation>
    <scope>NUCLEOTIDE SEQUENCE [LARGE SCALE GENOMIC DNA]</scope>
    <source>
        <strain evidence="8 9">SCUT-2</strain>
    </source>
</reference>
<evidence type="ECO:0000313" key="8">
    <source>
        <dbReference type="EMBL" id="WRS38383.1"/>
    </source>
</evidence>
<comment type="similarity">
    <text evidence="2 6">Belongs to the FKBP-type PPIase family.</text>
</comment>
<comment type="catalytic activity">
    <reaction evidence="1 5 6">
        <text>[protein]-peptidylproline (omega=180) = [protein]-peptidylproline (omega=0)</text>
        <dbReference type="Rhea" id="RHEA:16237"/>
        <dbReference type="Rhea" id="RHEA-COMP:10747"/>
        <dbReference type="Rhea" id="RHEA-COMP:10748"/>
        <dbReference type="ChEBI" id="CHEBI:83833"/>
        <dbReference type="ChEBI" id="CHEBI:83834"/>
        <dbReference type="EC" id="5.2.1.8"/>
    </reaction>
</comment>
<protein>
    <recommendedName>
        <fullName evidence="6">Peptidyl-prolyl cis-trans isomerase</fullName>
        <ecNumber evidence="6">5.2.1.8</ecNumber>
    </recommendedName>
</protein>
<evidence type="ECO:0000259" key="7">
    <source>
        <dbReference type="PROSITE" id="PS50059"/>
    </source>
</evidence>
<dbReference type="PANTHER" id="PTHR47861">
    <property type="entry name" value="FKBP-TYPE PEPTIDYL-PROLYL CIS-TRANS ISOMERASE SLYD"/>
    <property type="match status" value="1"/>
</dbReference>
<evidence type="ECO:0000256" key="4">
    <source>
        <dbReference type="ARBA" id="ARBA00023235"/>
    </source>
</evidence>
<dbReference type="Pfam" id="PF00254">
    <property type="entry name" value="FKBP_C"/>
    <property type="match status" value="1"/>
</dbReference>
<evidence type="ECO:0000256" key="3">
    <source>
        <dbReference type="ARBA" id="ARBA00023110"/>
    </source>
</evidence>
<dbReference type="EMBL" id="CP141769">
    <property type="protein sequence ID" value="WRS38383.1"/>
    <property type="molecule type" value="Genomic_DNA"/>
</dbReference>
<evidence type="ECO:0000256" key="5">
    <source>
        <dbReference type="PROSITE-ProRule" id="PRU00277"/>
    </source>
</evidence>
<evidence type="ECO:0000256" key="2">
    <source>
        <dbReference type="ARBA" id="ARBA00006577"/>
    </source>
</evidence>
<dbReference type="InterPro" id="IPR001179">
    <property type="entry name" value="PPIase_FKBP_dom"/>
</dbReference>
<dbReference type="InterPro" id="IPR048261">
    <property type="entry name" value="SlpA/SlyD-like_ins_sf"/>
</dbReference>
<dbReference type="SUPFAM" id="SSF54534">
    <property type="entry name" value="FKBP-like"/>
    <property type="match status" value="1"/>
</dbReference>
<keyword evidence="3 5" id="KW-0697">Rotamase</keyword>
<feature type="domain" description="PPIase FKBP-type" evidence="7">
    <location>
        <begin position="9"/>
        <end position="97"/>
    </location>
</feature>
<dbReference type="GO" id="GO:0003755">
    <property type="term" value="F:peptidyl-prolyl cis-trans isomerase activity"/>
    <property type="evidence" value="ECO:0007669"/>
    <property type="project" value="UniProtKB-EC"/>
</dbReference>
<dbReference type="PANTHER" id="PTHR47861:SF4">
    <property type="entry name" value="FKBP-TYPE 16 KDA PEPTIDYL-PROLYL CIS-TRANS ISOMERASE"/>
    <property type="match status" value="1"/>
</dbReference>
<dbReference type="EC" id="5.2.1.8" evidence="6"/>
<evidence type="ECO:0000313" key="9">
    <source>
        <dbReference type="Proteomes" id="UP001334732"/>
    </source>
</evidence>
<name>A0ABZ1CG65_9PROT</name>
<dbReference type="Gene3D" id="3.10.50.40">
    <property type="match status" value="1"/>
</dbReference>
<keyword evidence="4 5" id="KW-0413">Isomerase</keyword>
<dbReference type="Proteomes" id="UP001334732">
    <property type="component" value="Chromosome"/>
</dbReference>
<dbReference type="RefSeq" id="WP_324778914.1">
    <property type="nucleotide sequence ID" value="NZ_CP141769.1"/>
</dbReference>
<dbReference type="InterPro" id="IPR046357">
    <property type="entry name" value="PPIase_dom_sf"/>
</dbReference>
<dbReference type="Gene3D" id="2.40.10.330">
    <property type="match status" value="1"/>
</dbReference>
<organism evidence="8 9">
    <name type="scientific">Thiobacillus sedimenti</name>
    <dbReference type="NCBI Taxonomy" id="3110231"/>
    <lineage>
        <taxon>Bacteria</taxon>
        <taxon>Pseudomonadati</taxon>
        <taxon>Pseudomonadota</taxon>
        <taxon>Betaproteobacteria</taxon>
        <taxon>Nitrosomonadales</taxon>
        <taxon>Thiobacillaceae</taxon>
        <taxon>Thiobacillus</taxon>
    </lineage>
</organism>
<proteinExistence type="inferred from homology"/>
<evidence type="ECO:0000256" key="1">
    <source>
        <dbReference type="ARBA" id="ARBA00000971"/>
    </source>
</evidence>
<keyword evidence="9" id="KW-1185">Reference proteome</keyword>
<evidence type="ECO:0000256" key="6">
    <source>
        <dbReference type="RuleBase" id="RU003915"/>
    </source>
</evidence>